<reference evidence="2 3" key="1">
    <citation type="submission" date="2019-03" db="EMBL/GenBank/DDBJ databases">
        <title>Genomic Encyclopedia of Type Strains, Phase IV (KMG-IV): sequencing the most valuable type-strain genomes for metagenomic binning, comparative biology and taxonomic classification.</title>
        <authorList>
            <person name="Goeker M."/>
        </authorList>
    </citation>
    <scope>NUCLEOTIDE SEQUENCE [LARGE SCALE GENOMIC DNA]</scope>
    <source>
        <strain evidence="2 3">DSM 45775</strain>
    </source>
</reference>
<feature type="coiled-coil region" evidence="1">
    <location>
        <begin position="5"/>
        <end position="39"/>
    </location>
</feature>
<keyword evidence="1" id="KW-0175">Coiled coil</keyword>
<sequence length="73" mass="8286">MSDEHDDLRARMRAAHDRAQRLEERADEAKVRSLLVRAEHLLIQHSPVVEGRLRLLLEDGEALPSRTDPPSGP</sequence>
<dbReference type="EMBL" id="SNYO01000015">
    <property type="protein sequence ID" value="TDQ46731.1"/>
    <property type="molecule type" value="Genomic_DNA"/>
</dbReference>
<name>A0A4R6UIT8_9PSEU</name>
<comment type="caution">
    <text evidence="2">The sequence shown here is derived from an EMBL/GenBank/DDBJ whole genome shotgun (WGS) entry which is preliminary data.</text>
</comment>
<evidence type="ECO:0000256" key="1">
    <source>
        <dbReference type="SAM" id="Coils"/>
    </source>
</evidence>
<accession>A0A4R6UIT8</accession>
<dbReference type="AlphaFoldDB" id="A0A4R6UIT8"/>
<proteinExistence type="predicted"/>
<protein>
    <submittedName>
        <fullName evidence="2">Uncharacterized protein</fullName>
    </submittedName>
</protein>
<keyword evidence="3" id="KW-1185">Reference proteome</keyword>
<gene>
    <name evidence="2" type="ORF">EV188_115105</name>
</gene>
<evidence type="ECO:0000313" key="2">
    <source>
        <dbReference type="EMBL" id="TDQ46731.1"/>
    </source>
</evidence>
<dbReference type="Proteomes" id="UP000295705">
    <property type="component" value="Unassembled WGS sequence"/>
</dbReference>
<dbReference type="RefSeq" id="WP_133830085.1">
    <property type="nucleotide sequence ID" value="NZ_BAABHR010000018.1"/>
</dbReference>
<evidence type="ECO:0000313" key="3">
    <source>
        <dbReference type="Proteomes" id="UP000295705"/>
    </source>
</evidence>
<organism evidence="2 3">
    <name type="scientific">Actinomycetospora succinea</name>
    <dbReference type="NCBI Taxonomy" id="663603"/>
    <lineage>
        <taxon>Bacteria</taxon>
        <taxon>Bacillati</taxon>
        <taxon>Actinomycetota</taxon>
        <taxon>Actinomycetes</taxon>
        <taxon>Pseudonocardiales</taxon>
        <taxon>Pseudonocardiaceae</taxon>
        <taxon>Actinomycetospora</taxon>
    </lineage>
</organism>